<evidence type="ECO:0000313" key="3">
    <source>
        <dbReference type="Proteomes" id="UP001237448"/>
    </source>
</evidence>
<gene>
    <name evidence="2" type="ORF">J3R73_005186</name>
</gene>
<reference evidence="2 3" key="1">
    <citation type="submission" date="2023-07" db="EMBL/GenBank/DDBJ databases">
        <title>Genomic Encyclopedia of Type Strains, Phase IV (KMG-IV): sequencing the most valuable type-strain genomes for metagenomic binning, comparative biology and taxonomic classification.</title>
        <authorList>
            <person name="Goeker M."/>
        </authorList>
    </citation>
    <scope>NUCLEOTIDE SEQUENCE [LARGE SCALE GENOMIC DNA]</scope>
    <source>
        <strain evidence="2 3">DSM 5896</strain>
    </source>
</reference>
<keyword evidence="3" id="KW-1185">Reference proteome</keyword>
<evidence type="ECO:0000313" key="2">
    <source>
        <dbReference type="EMBL" id="MDQ0395394.1"/>
    </source>
</evidence>
<feature type="compositionally biased region" description="Basic and acidic residues" evidence="1">
    <location>
        <begin position="1"/>
        <end position="12"/>
    </location>
</feature>
<organism evidence="2 3">
    <name type="scientific">Labrys monachus</name>
    <dbReference type="NCBI Taxonomy" id="217067"/>
    <lineage>
        <taxon>Bacteria</taxon>
        <taxon>Pseudomonadati</taxon>
        <taxon>Pseudomonadota</taxon>
        <taxon>Alphaproteobacteria</taxon>
        <taxon>Hyphomicrobiales</taxon>
        <taxon>Xanthobacteraceae</taxon>
        <taxon>Labrys</taxon>
    </lineage>
</organism>
<feature type="region of interest" description="Disordered" evidence="1">
    <location>
        <begin position="1"/>
        <end position="43"/>
    </location>
</feature>
<proteinExistence type="predicted"/>
<dbReference type="Proteomes" id="UP001237448">
    <property type="component" value="Unassembled WGS sequence"/>
</dbReference>
<name>A0ABU0FLA5_9HYPH</name>
<dbReference type="RefSeq" id="WP_307434050.1">
    <property type="nucleotide sequence ID" value="NZ_JAUSVK010000001.1"/>
</dbReference>
<comment type="caution">
    <text evidence="2">The sequence shown here is derived from an EMBL/GenBank/DDBJ whole genome shotgun (WGS) entry which is preliminary data.</text>
</comment>
<accession>A0ABU0FLA5</accession>
<dbReference type="EMBL" id="JAUSVK010000001">
    <property type="protein sequence ID" value="MDQ0395394.1"/>
    <property type="molecule type" value="Genomic_DNA"/>
</dbReference>
<evidence type="ECO:0000256" key="1">
    <source>
        <dbReference type="SAM" id="MobiDB-lite"/>
    </source>
</evidence>
<protein>
    <submittedName>
        <fullName evidence="2">Uncharacterized protein</fullName>
    </submittedName>
</protein>
<sequence length="474" mass="47404">MPGGIADRRDGVAQRADALGHRPARIGEGPDDGGGHGPGQIAPLACRHAGGIHQGGGPVDEAGQGPAQRGGIGAFEGLPALGEGGIELAEGADGVGGAFGPVAGDGGGGVGEEALAVRVGGGRVMGERGVLGGIGLMQQGGDRRRVLADEGIGLVEAPGALLGAIGGDEGLPVGRRPVEPAGERGVGEALLQPGDIGPGGGLLLGLVRLPVERELLALRRGEGVDAGIDRPFVHHERQDGPVLGRERHPEFGEASAGGIVAMAALPGGGLQGLLRRRPLRCARRRRHARLVGLLRLQHAEGRGQEPRTGAHLVGHIRDRPAEGGLLIGAAPLQLHAGGGEGGAVAVLREQAGINVAIGGGDGLEEIVVRLGAAGHDGVVEAGGLRRHAGAGLLQGLVLGEAVALEGDLVVEIGLLLLARQPAGGDVADGLAELLQRLGGVVIGLDLRRGGHGKALLRHVIGKTGQGLLQTKARR</sequence>